<feature type="transmembrane region" description="Helical" evidence="1">
    <location>
        <begin position="164"/>
        <end position="184"/>
    </location>
</feature>
<keyword evidence="1" id="KW-0472">Membrane</keyword>
<evidence type="ECO:0008006" key="4">
    <source>
        <dbReference type="Google" id="ProtNLM"/>
    </source>
</evidence>
<gene>
    <name evidence="2" type="ORF">PVNG_05598</name>
</gene>
<evidence type="ECO:0000313" key="2">
    <source>
        <dbReference type="EMBL" id="KNA01746.1"/>
    </source>
</evidence>
<dbReference type="EMBL" id="KQ235229">
    <property type="protein sequence ID" value="KNA01746.1"/>
    <property type="molecule type" value="Genomic_DNA"/>
</dbReference>
<dbReference type="AlphaFoldDB" id="A0A0J9U0G4"/>
<proteinExistence type="predicted"/>
<name>A0A0J9U0G4_PLAVI</name>
<sequence length="185" mass="22203">MKYLRHLDECSDENYQKRGIIYLYLLLQYYEIHNKIKNGNTLEIMKKMVNSLDKIHKDVNIDTIYNNNMERILNDKLNDLFYLYEKIDNFHMEQKIENNKCIYAKECVEMYRSSIKKCNTNSNKYLCSELEIFRNKYNNNNPFAKDCPKLDSYLPSYKNYSTSVIILISFITISVLSSLLFILFK</sequence>
<accession>A0A0J9U0G4</accession>
<feature type="non-terminal residue" evidence="2">
    <location>
        <position position="185"/>
    </location>
</feature>
<reference evidence="2 3" key="1">
    <citation type="submission" date="2011-09" db="EMBL/GenBank/DDBJ databases">
        <title>The Genome Sequence of Plasmodium vivax North Korean.</title>
        <authorList>
            <consortium name="The Broad Institute Genome Sequencing Platform"/>
            <consortium name="The Broad Institute Genome Sequencing Center for Infectious Disease"/>
            <person name="Neafsey D."/>
            <person name="Carlton J."/>
            <person name="Barnwell J."/>
            <person name="Collins W."/>
            <person name="Escalante A."/>
            <person name="Mullikin J."/>
            <person name="Saul A."/>
            <person name="Guigo R."/>
            <person name="Camara F."/>
            <person name="Young S.K."/>
            <person name="Zeng Q."/>
            <person name="Gargeya S."/>
            <person name="Fitzgerald M."/>
            <person name="Haas B."/>
            <person name="Abouelleil A."/>
            <person name="Alvarado L."/>
            <person name="Arachchi H.M."/>
            <person name="Berlin A."/>
            <person name="Brown A."/>
            <person name="Chapman S.B."/>
            <person name="Chen Z."/>
            <person name="Dunbar C."/>
            <person name="Freedman E."/>
            <person name="Gearin G."/>
            <person name="Gellesch M."/>
            <person name="Goldberg J."/>
            <person name="Griggs A."/>
            <person name="Gujja S."/>
            <person name="Heiman D."/>
            <person name="Howarth C."/>
            <person name="Larson L."/>
            <person name="Lui A."/>
            <person name="MacDonald P.J.P."/>
            <person name="Montmayeur A."/>
            <person name="Murphy C."/>
            <person name="Neiman D."/>
            <person name="Pearson M."/>
            <person name="Priest M."/>
            <person name="Roberts A."/>
            <person name="Saif S."/>
            <person name="Shea T."/>
            <person name="Shenoy N."/>
            <person name="Sisk P."/>
            <person name="Stolte C."/>
            <person name="Sykes S."/>
            <person name="Wortman J."/>
            <person name="Nusbaum C."/>
            <person name="Birren B."/>
        </authorList>
    </citation>
    <scope>NUCLEOTIDE SEQUENCE [LARGE SCALE GENOMIC DNA]</scope>
    <source>
        <strain evidence="2 3">North Korean</strain>
    </source>
</reference>
<dbReference type="Proteomes" id="UP000053239">
    <property type="component" value="Unassembled WGS sequence"/>
</dbReference>
<keyword evidence="1" id="KW-1133">Transmembrane helix</keyword>
<organism evidence="2 3">
    <name type="scientific">Plasmodium vivax North Korean</name>
    <dbReference type="NCBI Taxonomy" id="1035514"/>
    <lineage>
        <taxon>Eukaryota</taxon>
        <taxon>Sar</taxon>
        <taxon>Alveolata</taxon>
        <taxon>Apicomplexa</taxon>
        <taxon>Aconoidasida</taxon>
        <taxon>Haemosporida</taxon>
        <taxon>Plasmodiidae</taxon>
        <taxon>Plasmodium</taxon>
        <taxon>Plasmodium (Plasmodium)</taxon>
    </lineage>
</organism>
<evidence type="ECO:0000256" key="1">
    <source>
        <dbReference type="SAM" id="Phobius"/>
    </source>
</evidence>
<protein>
    <recommendedName>
        <fullName evidence="4">Variable surface protein</fullName>
    </recommendedName>
</protein>
<keyword evidence="1" id="KW-0812">Transmembrane</keyword>
<dbReference type="OrthoDB" id="387017at2759"/>
<evidence type="ECO:0000313" key="3">
    <source>
        <dbReference type="Proteomes" id="UP000053239"/>
    </source>
</evidence>